<dbReference type="GO" id="GO:0005737">
    <property type="term" value="C:cytoplasm"/>
    <property type="evidence" value="ECO:0007669"/>
    <property type="project" value="TreeGrafter"/>
</dbReference>
<dbReference type="Pfam" id="PF00011">
    <property type="entry name" value="HSP20"/>
    <property type="match status" value="1"/>
</dbReference>
<feature type="domain" description="SHSP" evidence="4">
    <location>
        <begin position="75"/>
        <end position="183"/>
    </location>
</feature>
<dbReference type="PANTHER" id="PTHR45640">
    <property type="entry name" value="HEAT SHOCK PROTEIN HSP-12.2-RELATED"/>
    <property type="match status" value="1"/>
</dbReference>
<evidence type="ECO:0000256" key="2">
    <source>
        <dbReference type="RuleBase" id="RU003616"/>
    </source>
</evidence>
<name>A0A5N5TK29_9CRUS</name>
<dbReference type="OrthoDB" id="6368705at2759"/>
<gene>
    <name evidence="5" type="primary">l(2)efl_0</name>
    <name evidence="5" type="ORF">Anas_09935</name>
</gene>
<proteinExistence type="inferred from homology"/>
<dbReference type="PROSITE" id="PS01031">
    <property type="entry name" value="SHSP"/>
    <property type="match status" value="1"/>
</dbReference>
<dbReference type="EMBL" id="SEYY01000760">
    <property type="protein sequence ID" value="KAB7506523.1"/>
    <property type="molecule type" value="Genomic_DNA"/>
</dbReference>
<dbReference type="InterPro" id="IPR008978">
    <property type="entry name" value="HSP20-like_chaperone"/>
</dbReference>
<comment type="caution">
    <text evidence="5">The sequence shown here is derived from an EMBL/GenBank/DDBJ whole genome shotgun (WGS) entry which is preliminary data.</text>
</comment>
<dbReference type="GO" id="GO:0009408">
    <property type="term" value="P:response to heat"/>
    <property type="evidence" value="ECO:0007669"/>
    <property type="project" value="TreeGrafter"/>
</dbReference>
<comment type="similarity">
    <text evidence="1 2">Belongs to the small heat shock protein (HSP20) family.</text>
</comment>
<evidence type="ECO:0000313" key="6">
    <source>
        <dbReference type="Proteomes" id="UP000326759"/>
    </source>
</evidence>
<feature type="compositionally biased region" description="Low complexity" evidence="3">
    <location>
        <begin position="178"/>
        <end position="238"/>
    </location>
</feature>
<dbReference type="SUPFAM" id="SSF49764">
    <property type="entry name" value="HSP20-like chaperones"/>
    <property type="match status" value="1"/>
</dbReference>
<dbReference type="PANTHER" id="PTHR45640:SF26">
    <property type="entry name" value="RE23625P"/>
    <property type="match status" value="1"/>
</dbReference>
<evidence type="ECO:0000256" key="3">
    <source>
        <dbReference type="SAM" id="MobiDB-lite"/>
    </source>
</evidence>
<evidence type="ECO:0000256" key="1">
    <source>
        <dbReference type="PROSITE-ProRule" id="PRU00285"/>
    </source>
</evidence>
<sequence>MSTTTKTTKTTKTLTVVRRETFYDDSFFEDSWGDFDSAIKRIVQKFETDSTPKIDFGNRNVCTDVYRKIRTSNIEKDLYQSQALEVTEKEGKFQCVMDVKDFTPNDLQVKVVEDRVVVEGKFEKKSEDGSSTVSKSFHKEFTLPNAANIELVSTALSKDGVLTIKAPKRVGTEVANPSGTQTSSTQTSSVEQKSSKTADGSSTSSVVQTSSKKESFSSTSSFSSTKKISSTSSFDSSKALTDDVSQNIQDRLVFTHDNVNIKLPATK</sequence>
<dbReference type="GO" id="GO:0042026">
    <property type="term" value="P:protein refolding"/>
    <property type="evidence" value="ECO:0007669"/>
    <property type="project" value="TreeGrafter"/>
</dbReference>
<protein>
    <submittedName>
        <fullName evidence="5">Protein lethal(2)essential for life</fullName>
    </submittedName>
</protein>
<dbReference type="Proteomes" id="UP000326759">
    <property type="component" value="Unassembled WGS sequence"/>
</dbReference>
<feature type="region of interest" description="Disordered" evidence="3">
    <location>
        <begin position="172"/>
        <end position="240"/>
    </location>
</feature>
<organism evidence="5 6">
    <name type="scientific">Armadillidium nasatum</name>
    <dbReference type="NCBI Taxonomy" id="96803"/>
    <lineage>
        <taxon>Eukaryota</taxon>
        <taxon>Metazoa</taxon>
        <taxon>Ecdysozoa</taxon>
        <taxon>Arthropoda</taxon>
        <taxon>Crustacea</taxon>
        <taxon>Multicrustacea</taxon>
        <taxon>Malacostraca</taxon>
        <taxon>Eumalacostraca</taxon>
        <taxon>Peracarida</taxon>
        <taxon>Isopoda</taxon>
        <taxon>Oniscidea</taxon>
        <taxon>Crinocheta</taxon>
        <taxon>Armadillidiidae</taxon>
        <taxon>Armadillidium</taxon>
    </lineage>
</organism>
<dbReference type="AlphaFoldDB" id="A0A5N5TK29"/>
<dbReference type="CDD" id="cd06526">
    <property type="entry name" value="metazoan_ACD"/>
    <property type="match status" value="1"/>
</dbReference>
<dbReference type="GO" id="GO:0005634">
    <property type="term" value="C:nucleus"/>
    <property type="evidence" value="ECO:0007669"/>
    <property type="project" value="TreeGrafter"/>
</dbReference>
<dbReference type="PRINTS" id="PR00299">
    <property type="entry name" value="ACRYSTALLIN"/>
</dbReference>
<evidence type="ECO:0000259" key="4">
    <source>
        <dbReference type="PROSITE" id="PS01031"/>
    </source>
</evidence>
<evidence type="ECO:0000313" key="5">
    <source>
        <dbReference type="EMBL" id="KAB7506523.1"/>
    </source>
</evidence>
<reference evidence="5 6" key="1">
    <citation type="journal article" date="2019" name="PLoS Biol.">
        <title>Sex chromosomes control vertical transmission of feminizing Wolbachia symbionts in an isopod.</title>
        <authorList>
            <person name="Becking T."/>
            <person name="Chebbi M.A."/>
            <person name="Giraud I."/>
            <person name="Moumen B."/>
            <person name="Laverre T."/>
            <person name="Caubet Y."/>
            <person name="Peccoud J."/>
            <person name="Gilbert C."/>
            <person name="Cordaux R."/>
        </authorList>
    </citation>
    <scope>NUCLEOTIDE SEQUENCE [LARGE SCALE GENOMIC DNA]</scope>
    <source>
        <strain evidence="5">ANa2</strain>
        <tissue evidence="5">Whole body excluding digestive tract and cuticle</tissue>
    </source>
</reference>
<keyword evidence="6" id="KW-1185">Reference proteome</keyword>
<dbReference type="InterPro" id="IPR002068">
    <property type="entry name" value="A-crystallin/Hsp20_dom"/>
</dbReference>
<dbReference type="InterPro" id="IPR001436">
    <property type="entry name" value="Alpha-crystallin/sHSP_animal"/>
</dbReference>
<dbReference type="GO" id="GO:0051082">
    <property type="term" value="F:unfolded protein binding"/>
    <property type="evidence" value="ECO:0007669"/>
    <property type="project" value="TreeGrafter"/>
</dbReference>
<dbReference type="Gene3D" id="2.60.40.790">
    <property type="match status" value="1"/>
</dbReference>
<accession>A0A5N5TK29</accession>